<dbReference type="InterPro" id="IPR025669">
    <property type="entry name" value="AAA_dom"/>
</dbReference>
<dbReference type="SUPFAM" id="SSF52540">
    <property type="entry name" value="P-loop containing nucleoside triphosphate hydrolases"/>
    <property type="match status" value="1"/>
</dbReference>
<dbReference type="AlphaFoldDB" id="A0AAJ1AGZ0"/>
<name>A0AAJ1AGZ0_9BACT</name>
<dbReference type="InterPro" id="IPR050678">
    <property type="entry name" value="DNA_Partitioning_ATPase"/>
</dbReference>
<gene>
    <name evidence="2" type="ORF">K8G79_03180</name>
</gene>
<feature type="domain" description="AAA" evidence="1">
    <location>
        <begin position="3"/>
        <end position="177"/>
    </location>
</feature>
<dbReference type="PANTHER" id="PTHR13696:SF99">
    <property type="entry name" value="COBYRINIC ACID AC-DIAMIDE SYNTHASE"/>
    <property type="match status" value="1"/>
</dbReference>
<dbReference type="PANTHER" id="PTHR13696">
    <property type="entry name" value="P-LOOP CONTAINING NUCLEOSIDE TRIPHOSPHATE HYDROLASE"/>
    <property type="match status" value="1"/>
</dbReference>
<reference evidence="2 3" key="1">
    <citation type="journal article" date="2021" name="bioRxiv">
        <title>Unraveling nitrogen, sulfur and carbon metabolic pathways and microbial community transcriptional responses to substrate deprivation and toxicity stresses in a bioreactor mimicking anoxic brackish coastal sediment conditions.</title>
        <authorList>
            <person name="Martins P.D."/>
            <person name="Echeveste M.J."/>
            <person name="Arshad A."/>
            <person name="Kurth J."/>
            <person name="Ouboter H."/>
            <person name="Jetten M.S.M."/>
            <person name="Welte C.U."/>
        </authorList>
    </citation>
    <scope>NUCLEOTIDE SEQUENCE [LARGE SCALE GENOMIC DNA]</scope>
    <source>
        <strain evidence="2">MAG_38</strain>
    </source>
</reference>
<accession>A0AAJ1AGZ0</accession>
<dbReference type="EMBL" id="JAIOIU010000033">
    <property type="protein sequence ID" value="MBZ0159139.1"/>
    <property type="molecule type" value="Genomic_DNA"/>
</dbReference>
<sequence length="272" mass="29393">MSTVIAVAMQKGGVGKTSTVVNLADALRRLGFRILVIDLDPQANACRILGTTAPTAAAPTVTDLILNRDTALREATNPTKIPDVSLVYSNIKLASIDHRLRNPEQYPQPLQQLQRKLDGDNGFDYILLDCPPSLSLLTMNGLAASNYLIVPMESGSQFSFDGVEDLLDIVRLVQSVQPQLALLGVLITKHDKRQNVCKAVFSTIVNKFGDDVFKTTITSSTAARKAEFSGTSVLQFDRNSTASRDYVELAREMLGRLGVAPRAATATSDDAA</sequence>
<organism evidence="2 3">
    <name type="scientific">Candidatus Methylomirabilis tolerans</name>
    <dbReference type="NCBI Taxonomy" id="3123416"/>
    <lineage>
        <taxon>Bacteria</taxon>
        <taxon>Candidatus Methylomirabilota</taxon>
        <taxon>Candidatus Methylomirabilia</taxon>
        <taxon>Candidatus Methylomirabilales</taxon>
        <taxon>Candidatus Methylomirabilaceae</taxon>
        <taxon>Candidatus Methylomirabilis</taxon>
    </lineage>
</organism>
<dbReference type="Pfam" id="PF13614">
    <property type="entry name" value="AAA_31"/>
    <property type="match status" value="1"/>
</dbReference>
<evidence type="ECO:0000313" key="3">
    <source>
        <dbReference type="Proteomes" id="UP001197609"/>
    </source>
</evidence>
<dbReference type="Gene3D" id="3.40.50.300">
    <property type="entry name" value="P-loop containing nucleotide triphosphate hydrolases"/>
    <property type="match status" value="1"/>
</dbReference>
<proteinExistence type="predicted"/>
<dbReference type="FunFam" id="3.40.50.300:FF:000285">
    <property type="entry name" value="Sporulation initiation inhibitor Soj"/>
    <property type="match status" value="1"/>
</dbReference>
<dbReference type="CDD" id="cd02042">
    <property type="entry name" value="ParAB_family"/>
    <property type="match status" value="1"/>
</dbReference>
<dbReference type="InterPro" id="IPR027417">
    <property type="entry name" value="P-loop_NTPase"/>
</dbReference>
<comment type="caution">
    <text evidence="2">The sequence shown here is derived from an EMBL/GenBank/DDBJ whole genome shotgun (WGS) entry which is preliminary data.</text>
</comment>
<evidence type="ECO:0000313" key="2">
    <source>
        <dbReference type="EMBL" id="MBZ0159139.1"/>
    </source>
</evidence>
<protein>
    <submittedName>
        <fullName evidence="2">ParA family protein</fullName>
    </submittedName>
</protein>
<dbReference type="Proteomes" id="UP001197609">
    <property type="component" value="Unassembled WGS sequence"/>
</dbReference>
<evidence type="ECO:0000259" key="1">
    <source>
        <dbReference type="Pfam" id="PF13614"/>
    </source>
</evidence>